<sequence>MIKEYASGYSNGTSITLRIFSPSVINITFPQYHVYKVITIGTSKSSDIHENFPILQSILIIIAVVLIGLSILREILNKKT</sequence>
<keyword evidence="1" id="KW-1133">Transmembrane helix</keyword>
<dbReference type="RefSeq" id="WP_148690378.1">
    <property type="nucleotide sequence ID" value="NZ_CP020477.1"/>
</dbReference>
<keyword evidence="1" id="KW-0472">Membrane</keyword>
<proteinExistence type="predicted"/>
<protein>
    <submittedName>
        <fullName evidence="2">Uncharacterized protein</fullName>
    </submittedName>
</protein>
<dbReference type="GeneID" id="41589329"/>
<evidence type="ECO:0000256" key="1">
    <source>
        <dbReference type="SAM" id="Phobius"/>
    </source>
</evidence>
<keyword evidence="1" id="KW-0812">Transmembrane</keyword>
<gene>
    <name evidence="2" type="ORF">B6F84_00390</name>
</gene>
<evidence type="ECO:0000313" key="3">
    <source>
        <dbReference type="Proteomes" id="UP000193404"/>
    </source>
</evidence>
<reference evidence="2 3" key="1">
    <citation type="submission" date="2017-03" db="EMBL/GenBank/DDBJ databases">
        <title>Sulfur activation and transportation mechanism of thermophilic Archaea Acidianus manzaensis YN-25.</title>
        <authorList>
            <person name="Ma Y."/>
            <person name="Yang Y."/>
            <person name="Xia J."/>
        </authorList>
    </citation>
    <scope>NUCLEOTIDE SEQUENCE [LARGE SCALE GENOMIC DNA]</scope>
    <source>
        <strain evidence="2 3">YN-25</strain>
    </source>
</reference>
<keyword evidence="3" id="KW-1185">Reference proteome</keyword>
<name>A0A1W6JWH3_9CREN</name>
<dbReference type="KEGG" id="aman:B6F84_00390"/>
<organism evidence="2 3">
    <name type="scientific">Acidianus manzaensis</name>
    <dbReference type="NCBI Taxonomy" id="282676"/>
    <lineage>
        <taxon>Archaea</taxon>
        <taxon>Thermoproteota</taxon>
        <taxon>Thermoprotei</taxon>
        <taxon>Sulfolobales</taxon>
        <taxon>Sulfolobaceae</taxon>
        <taxon>Acidianus</taxon>
    </lineage>
</organism>
<dbReference type="EMBL" id="CP020477">
    <property type="protein sequence ID" value="ARM74631.1"/>
    <property type="molecule type" value="Genomic_DNA"/>
</dbReference>
<feature type="transmembrane region" description="Helical" evidence="1">
    <location>
        <begin position="54"/>
        <end position="72"/>
    </location>
</feature>
<evidence type="ECO:0000313" key="2">
    <source>
        <dbReference type="EMBL" id="ARM74631.1"/>
    </source>
</evidence>
<dbReference type="Proteomes" id="UP000193404">
    <property type="component" value="Chromosome"/>
</dbReference>
<dbReference type="AlphaFoldDB" id="A0A1W6JWH3"/>
<accession>A0A1W6JWH3</accession>